<protein>
    <submittedName>
        <fullName evidence="1">Uncharacterized protein</fullName>
    </submittedName>
</protein>
<proteinExistence type="predicted"/>
<gene>
    <name evidence="1" type="ORF">P9875_24550</name>
</gene>
<dbReference type="RefSeq" id="WP_278316841.1">
    <property type="nucleotide sequence ID" value="NZ_CP121464.1"/>
</dbReference>
<organism evidence="1 2">
    <name type="scientific">Janthinobacterium rivuli</name>
    <dbReference type="NCBI Taxonomy" id="2751478"/>
    <lineage>
        <taxon>Bacteria</taxon>
        <taxon>Pseudomonadati</taxon>
        <taxon>Pseudomonadota</taxon>
        <taxon>Betaproteobacteria</taxon>
        <taxon>Burkholderiales</taxon>
        <taxon>Oxalobacteraceae</taxon>
        <taxon>Janthinobacterium</taxon>
    </lineage>
</organism>
<name>A0ABY8I1R6_9BURK</name>
<evidence type="ECO:0000313" key="2">
    <source>
        <dbReference type="Proteomes" id="UP001219584"/>
    </source>
</evidence>
<keyword evidence="2" id="KW-1185">Reference proteome</keyword>
<dbReference type="Proteomes" id="UP001219584">
    <property type="component" value="Chromosome"/>
</dbReference>
<dbReference type="EMBL" id="CP121464">
    <property type="protein sequence ID" value="WFR78836.1"/>
    <property type="molecule type" value="Genomic_DNA"/>
</dbReference>
<reference evidence="1 2" key="1">
    <citation type="submission" date="2023-04" db="EMBL/GenBank/DDBJ databases">
        <title>Nanopore sequencing of Janthinobacterium from water.</title>
        <authorList>
            <person name="Ciuchcinski K."/>
            <person name="Rokowska A."/>
            <person name="Dziewit L."/>
        </authorList>
    </citation>
    <scope>NUCLEOTIDE SEQUENCE [LARGE SCALE GENOMIC DNA]</scope>
    <source>
        <strain evidence="1 2">DEMB2</strain>
    </source>
</reference>
<accession>A0ABY8I1R6</accession>
<sequence length="116" mass="13051">MDLPQAICGLRCPDQGIKKNPQYRLRVFECAYWRLNHQRLRGGGKSVHTPNSARFCKPADRLAQGRVRVDGLADVGAVAAHFDGQRDFAASSFTCRPRACRQSLDSKKPHNRLRGF</sequence>
<evidence type="ECO:0000313" key="1">
    <source>
        <dbReference type="EMBL" id="WFR78836.1"/>
    </source>
</evidence>